<dbReference type="OrthoDB" id="45365at2759"/>
<dbReference type="Proteomes" id="UP000467841">
    <property type="component" value="Unassembled WGS sequence"/>
</dbReference>
<dbReference type="Pfam" id="PF25210">
    <property type="entry name" value="Kelch_FKB95"/>
    <property type="match status" value="1"/>
</dbReference>
<dbReference type="PANTHER" id="PTHR24414:SF115">
    <property type="entry name" value="F-BOX DOMAIN-CONTAINING PROTEIN"/>
    <property type="match status" value="1"/>
</dbReference>
<dbReference type="InterPro" id="IPR036047">
    <property type="entry name" value="F-box-like_dom_sf"/>
</dbReference>
<feature type="domain" description="F-box" evidence="1">
    <location>
        <begin position="25"/>
        <end position="71"/>
    </location>
</feature>
<dbReference type="InterPro" id="IPR057499">
    <property type="entry name" value="Kelch_FKB95"/>
</dbReference>
<keyword evidence="3" id="KW-1185">Reference proteome</keyword>
<dbReference type="InterPro" id="IPR001810">
    <property type="entry name" value="F-box_dom"/>
</dbReference>
<proteinExistence type="predicted"/>
<dbReference type="EMBL" id="CACVBM020001274">
    <property type="protein sequence ID" value="CAA7043190.1"/>
    <property type="molecule type" value="Genomic_DNA"/>
</dbReference>
<dbReference type="AlphaFoldDB" id="A0A6D2K1C0"/>
<evidence type="ECO:0000259" key="1">
    <source>
        <dbReference type="PROSITE" id="PS50181"/>
    </source>
</evidence>
<evidence type="ECO:0000313" key="3">
    <source>
        <dbReference type="Proteomes" id="UP000467841"/>
    </source>
</evidence>
<dbReference type="CDD" id="cd22152">
    <property type="entry name" value="F-box_AtAFR-like"/>
    <property type="match status" value="1"/>
</dbReference>
<sequence length="475" mass="52885">MKGRSAIRGCRKLGLKKTGKQKTKETGLLSLPDDVALTCLARVSRFDLAALAVASKAHRSLVTSPELYRMRDEIGIEPSFYVCLHISPEPTPRWFILHPVQHRLKSIYPHEYVSPESSASYVVMGWGILIIGGLVNGKPTRDVAFFDCCGHGWYHRGFPSLKVARASASARLIGEKLYVFGGIGGDDVADSSNWAEVYNPETRSWELLSAVTPKMPFSIKQSALVMDQTNAFHVLDQDGESFSFTPSRPLFVASGKTDSKPGFRDDWCIIAGNVMFCRGDRGRILWCLPEELDWQEVKGLEELQQDSCDITKLCRNSANIVIFWNAQPLASESLELWSAEISLEYWRAGVREIWGKIERSGSLLKLDPLTDSSTIKVCKHTGNECEVDSYVWIRKSFRPSQALVGSAVQAIRGVFDDRRNLKPEPALVAQSVLVSVRRIEALELGIAVKAFGGRRRVLTGGISRRICSCSACRNR</sequence>
<comment type="caution">
    <text evidence="2">The sequence shown here is derived from an EMBL/GenBank/DDBJ whole genome shotgun (WGS) entry which is preliminary data.</text>
</comment>
<reference evidence="2" key="1">
    <citation type="submission" date="2020-01" db="EMBL/GenBank/DDBJ databases">
        <authorList>
            <person name="Mishra B."/>
        </authorList>
    </citation>
    <scope>NUCLEOTIDE SEQUENCE [LARGE SCALE GENOMIC DNA]</scope>
</reference>
<organism evidence="2 3">
    <name type="scientific">Microthlaspi erraticum</name>
    <dbReference type="NCBI Taxonomy" id="1685480"/>
    <lineage>
        <taxon>Eukaryota</taxon>
        <taxon>Viridiplantae</taxon>
        <taxon>Streptophyta</taxon>
        <taxon>Embryophyta</taxon>
        <taxon>Tracheophyta</taxon>
        <taxon>Spermatophyta</taxon>
        <taxon>Magnoliopsida</taxon>
        <taxon>eudicotyledons</taxon>
        <taxon>Gunneridae</taxon>
        <taxon>Pentapetalae</taxon>
        <taxon>rosids</taxon>
        <taxon>malvids</taxon>
        <taxon>Brassicales</taxon>
        <taxon>Brassicaceae</taxon>
        <taxon>Coluteocarpeae</taxon>
        <taxon>Microthlaspi</taxon>
    </lineage>
</organism>
<name>A0A6D2K1C0_9BRAS</name>
<protein>
    <recommendedName>
        <fullName evidence="1">F-box domain-containing protein</fullName>
    </recommendedName>
</protein>
<dbReference type="PROSITE" id="PS50181">
    <property type="entry name" value="FBOX"/>
    <property type="match status" value="1"/>
</dbReference>
<dbReference type="InterPro" id="IPR015915">
    <property type="entry name" value="Kelch-typ_b-propeller"/>
</dbReference>
<dbReference type="SUPFAM" id="SSF117281">
    <property type="entry name" value="Kelch motif"/>
    <property type="match status" value="1"/>
</dbReference>
<dbReference type="Gene3D" id="2.120.10.80">
    <property type="entry name" value="Kelch-type beta propeller"/>
    <property type="match status" value="1"/>
</dbReference>
<dbReference type="PANTHER" id="PTHR24414">
    <property type="entry name" value="F-BOX/KELCH-REPEAT PROTEIN SKIP4"/>
    <property type="match status" value="1"/>
</dbReference>
<gene>
    <name evidence="2" type="ORF">MERR_LOCUS30425</name>
</gene>
<dbReference type="InterPro" id="IPR050354">
    <property type="entry name" value="F-box/kelch-repeat_ARATH"/>
</dbReference>
<dbReference type="Pfam" id="PF00646">
    <property type="entry name" value="F-box"/>
    <property type="match status" value="1"/>
</dbReference>
<dbReference type="SUPFAM" id="SSF81383">
    <property type="entry name" value="F-box domain"/>
    <property type="match status" value="1"/>
</dbReference>
<evidence type="ECO:0000313" key="2">
    <source>
        <dbReference type="EMBL" id="CAA7043190.1"/>
    </source>
</evidence>
<accession>A0A6D2K1C0</accession>